<reference evidence="1 2" key="1">
    <citation type="submission" date="2021-11" db="EMBL/GenBank/DDBJ databases">
        <title>Whole genome of Geoglobus acetivorans.</title>
        <authorList>
            <person name="Liu D."/>
        </authorList>
    </citation>
    <scope>NUCLEOTIDE SEQUENCE [LARGE SCALE GENOMIC DNA]</scope>
    <source>
        <strain evidence="1 2">SBH6</strain>
    </source>
</reference>
<evidence type="ECO:0008006" key="3">
    <source>
        <dbReference type="Google" id="ProtNLM"/>
    </source>
</evidence>
<proteinExistence type="predicted"/>
<evidence type="ECO:0000313" key="2">
    <source>
        <dbReference type="Proteomes" id="UP001492541"/>
    </source>
</evidence>
<keyword evidence="2" id="KW-1185">Reference proteome</keyword>
<dbReference type="RefSeq" id="WP_193808374.1">
    <property type="nucleotide sequence ID" value="NZ_CP087714.1"/>
</dbReference>
<organism evidence="1 2">
    <name type="scientific">Geoglobus acetivorans</name>
    <dbReference type="NCBI Taxonomy" id="565033"/>
    <lineage>
        <taxon>Archaea</taxon>
        <taxon>Methanobacteriati</taxon>
        <taxon>Methanobacteriota</taxon>
        <taxon>Archaeoglobi</taxon>
        <taxon>Archaeoglobales</taxon>
        <taxon>Archaeoglobaceae</taxon>
        <taxon>Geoglobus</taxon>
    </lineage>
</organism>
<name>A0ABZ3H3Z0_GEOAI</name>
<dbReference type="EMBL" id="CP087714">
    <property type="protein sequence ID" value="XAT63311.1"/>
    <property type="molecule type" value="Genomic_DNA"/>
</dbReference>
<evidence type="ECO:0000313" key="1">
    <source>
        <dbReference type="EMBL" id="XAT63311.1"/>
    </source>
</evidence>
<protein>
    <recommendedName>
        <fullName evidence="3">Transposase</fullName>
    </recommendedName>
</protein>
<dbReference type="GeneID" id="90449747"/>
<sequence>MPEVLYIRKGTGRPRKDFPLDLCLSLRAKGYSYEMIAWKLRQMGYDVSKWTVMRRLRIHEKGRDL</sequence>
<accession>A0ABZ3H3Z0</accession>
<gene>
    <name evidence="1" type="ORF">LPQ35_08605</name>
</gene>
<dbReference type="Proteomes" id="UP001492541">
    <property type="component" value="Chromosome"/>
</dbReference>